<dbReference type="InterPro" id="IPR003148">
    <property type="entry name" value="RCK_N"/>
</dbReference>
<feature type="domain" description="RCK N-terminal" evidence="1">
    <location>
        <begin position="6"/>
        <end position="122"/>
    </location>
</feature>
<dbReference type="Pfam" id="PF02080">
    <property type="entry name" value="TrkA_C"/>
    <property type="match status" value="1"/>
</dbReference>
<dbReference type="Gene3D" id="3.40.50.720">
    <property type="entry name" value="NAD(P)-binding Rossmann-like Domain"/>
    <property type="match status" value="1"/>
</dbReference>
<dbReference type="EMBL" id="BAAAOS010000020">
    <property type="protein sequence ID" value="GAA1579451.1"/>
    <property type="molecule type" value="Genomic_DNA"/>
</dbReference>
<dbReference type="Proteomes" id="UP001500393">
    <property type="component" value="Unassembled WGS sequence"/>
</dbReference>
<keyword evidence="4" id="KW-1185">Reference proteome</keyword>
<evidence type="ECO:0000259" key="1">
    <source>
        <dbReference type="PROSITE" id="PS51201"/>
    </source>
</evidence>
<dbReference type="InterPro" id="IPR036291">
    <property type="entry name" value="NAD(P)-bd_dom_sf"/>
</dbReference>
<feature type="domain" description="RCK C-terminal" evidence="2">
    <location>
        <begin position="138"/>
        <end position="220"/>
    </location>
</feature>
<dbReference type="PROSITE" id="PS51202">
    <property type="entry name" value="RCK_C"/>
    <property type="match status" value="1"/>
</dbReference>
<comment type="caution">
    <text evidence="3">The sequence shown here is derived from an EMBL/GenBank/DDBJ whole genome shotgun (WGS) entry which is preliminary data.</text>
</comment>
<gene>
    <name evidence="3" type="ORF">GCM10009789_36490</name>
</gene>
<dbReference type="Gene3D" id="3.30.70.1450">
    <property type="entry name" value="Regulator of K+ conductance, C-terminal domain"/>
    <property type="match status" value="1"/>
</dbReference>
<evidence type="ECO:0000313" key="4">
    <source>
        <dbReference type="Proteomes" id="UP001500393"/>
    </source>
</evidence>
<evidence type="ECO:0000313" key="3">
    <source>
        <dbReference type="EMBL" id="GAA1579451.1"/>
    </source>
</evidence>
<dbReference type="InterPro" id="IPR006037">
    <property type="entry name" value="RCK_C"/>
</dbReference>
<dbReference type="InterPro" id="IPR036721">
    <property type="entry name" value="RCK_C_sf"/>
</dbReference>
<protein>
    <submittedName>
        <fullName evidence="3">TrkA family potassium uptake protein</fullName>
    </submittedName>
</protein>
<proteinExistence type="predicted"/>
<name>A0ABP4PHQ0_9ACTN</name>
<dbReference type="Pfam" id="PF02254">
    <property type="entry name" value="TrkA_N"/>
    <property type="match status" value="1"/>
</dbReference>
<accession>A0ABP4PHQ0</accession>
<reference evidence="4" key="1">
    <citation type="journal article" date="2019" name="Int. J. Syst. Evol. Microbiol.">
        <title>The Global Catalogue of Microorganisms (GCM) 10K type strain sequencing project: providing services to taxonomists for standard genome sequencing and annotation.</title>
        <authorList>
            <consortium name="The Broad Institute Genomics Platform"/>
            <consortium name="The Broad Institute Genome Sequencing Center for Infectious Disease"/>
            <person name="Wu L."/>
            <person name="Ma J."/>
        </authorList>
    </citation>
    <scope>NUCLEOTIDE SEQUENCE [LARGE SCALE GENOMIC DNA]</scope>
    <source>
        <strain evidence="4">JCM 14969</strain>
    </source>
</reference>
<dbReference type="SUPFAM" id="SSF51735">
    <property type="entry name" value="NAD(P)-binding Rossmann-fold domains"/>
    <property type="match status" value="1"/>
</dbReference>
<dbReference type="InterPro" id="IPR050721">
    <property type="entry name" value="Trk_Ktr_HKT_K-transport"/>
</dbReference>
<evidence type="ECO:0000259" key="2">
    <source>
        <dbReference type="PROSITE" id="PS51202"/>
    </source>
</evidence>
<organism evidence="3 4">
    <name type="scientific">Kribbella sancticallisti</name>
    <dbReference type="NCBI Taxonomy" id="460087"/>
    <lineage>
        <taxon>Bacteria</taxon>
        <taxon>Bacillati</taxon>
        <taxon>Actinomycetota</taxon>
        <taxon>Actinomycetes</taxon>
        <taxon>Propionibacteriales</taxon>
        <taxon>Kribbellaceae</taxon>
        <taxon>Kribbella</taxon>
    </lineage>
</organism>
<dbReference type="PROSITE" id="PS51201">
    <property type="entry name" value="RCK_N"/>
    <property type="match status" value="1"/>
</dbReference>
<dbReference type="PANTHER" id="PTHR43833">
    <property type="entry name" value="POTASSIUM CHANNEL PROTEIN 2-RELATED-RELATED"/>
    <property type="match status" value="1"/>
</dbReference>
<dbReference type="PANTHER" id="PTHR43833:SF7">
    <property type="entry name" value="KTR SYSTEM POTASSIUM UPTAKE PROTEIN C"/>
    <property type="match status" value="1"/>
</dbReference>
<sequence>MANPKGDPVLVVGLGRYGSAVALELTRRGTEVLAIDSRPKLVESLAGQLAHVVTADATDPETLQQLNAQDFYRAVVAIGTNVEASVLVTSLLVDLGVDTIWAKAVTPQHGRILSRVGAHHVVFPEHDMGERTAHLVSGRMLDYVEIDENFAMIKTTPARDFVGIPLGESRLRSKFGVTVVAVKSSGEQFTYATAETVLTYDDTITVVGTIDDIERFTNWL</sequence>
<dbReference type="SUPFAM" id="SSF116726">
    <property type="entry name" value="TrkA C-terminal domain-like"/>
    <property type="match status" value="1"/>
</dbReference>